<dbReference type="EMBL" id="PNXY01000010">
    <property type="protein sequence ID" value="PMS29983.1"/>
    <property type="molecule type" value="Genomic_DNA"/>
</dbReference>
<evidence type="ECO:0000313" key="5">
    <source>
        <dbReference type="Proteomes" id="UP000235659"/>
    </source>
</evidence>
<evidence type="ECO:0000313" key="6">
    <source>
        <dbReference type="Proteomes" id="UP000494205"/>
    </source>
</evidence>
<dbReference type="Gene3D" id="3.40.30.10">
    <property type="entry name" value="Glutaredoxin"/>
    <property type="match status" value="1"/>
</dbReference>
<dbReference type="RefSeq" id="WP_102633135.1">
    <property type="nucleotide sequence ID" value="NZ_CADIJZ010000011.1"/>
</dbReference>
<dbReference type="PANTHER" id="PTHR44051">
    <property type="entry name" value="GLUTATHIONE S-TRANSFERASE-RELATED"/>
    <property type="match status" value="1"/>
</dbReference>
<name>A0A2N7WKQ7_9BURK</name>
<dbReference type="SFLD" id="SFLDG00358">
    <property type="entry name" value="Main_(cytGST)"/>
    <property type="match status" value="1"/>
</dbReference>
<reference evidence="3 6" key="2">
    <citation type="submission" date="2020-04" db="EMBL/GenBank/DDBJ databases">
        <authorList>
            <person name="De Canck E."/>
        </authorList>
    </citation>
    <scope>NUCLEOTIDE SEQUENCE [LARGE SCALE GENOMIC DNA]</scope>
    <source>
        <strain evidence="3 6">LMG 27174</strain>
    </source>
</reference>
<gene>
    <name evidence="4" type="ORF">C0Z16_16180</name>
    <name evidence="3" type="ORF">LMG27174_03353</name>
</gene>
<dbReference type="Pfam" id="PF02798">
    <property type="entry name" value="GST_N"/>
    <property type="match status" value="1"/>
</dbReference>
<accession>A0A2N7WKQ7</accession>
<evidence type="ECO:0000259" key="2">
    <source>
        <dbReference type="PROSITE" id="PS50405"/>
    </source>
</evidence>
<dbReference type="PROSITE" id="PS50404">
    <property type="entry name" value="GST_NTER"/>
    <property type="match status" value="1"/>
</dbReference>
<dbReference type="InterPro" id="IPR040079">
    <property type="entry name" value="Glutathione_S-Trfase"/>
</dbReference>
<feature type="domain" description="GST C-terminal" evidence="2">
    <location>
        <begin position="83"/>
        <end position="212"/>
    </location>
</feature>
<dbReference type="SUPFAM" id="SSF52833">
    <property type="entry name" value="Thioredoxin-like"/>
    <property type="match status" value="1"/>
</dbReference>
<dbReference type="SFLD" id="SFLDS00019">
    <property type="entry name" value="Glutathione_Transferase_(cytos"/>
    <property type="match status" value="1"/>
</dbReference>
<sequence length="212" mass="23779">MKLYYSETLAPRKACAVAKYLGLPIEYVYVDLGKGEHTTPAYLALNPNGKVPCLVDGERSIWEADAIICHLAQRAESPLWPRGMQQQTDVVRWLSWNSQHLYRHSGSLYFEHLIKPAIGLGAPDSAKVAEAQGWFRKHAGVLDRHLKDRKWLLGDELSIADFSVAVPLPYAASAAMPLEEFPEVTRWHDRLNALEAWRNPFPSRPAHAAATA</sequence>
<reference evidence="4 5" key="1">
    <citation type="submission" date="2018-01" db="EMBL/GenBank/DDBJ databases">
        <title>Whole genome analyses suggest that Burkholderia sensu lato contains two further novel genera in the rhizoxinica-symbiotica group Mycetohabitans gen. nov., and Trinickia gen. nov.: implications for the evolution of diazotrophy and nodulation in the Burkholderiaceae.</title>
        <authorList>
            <person name="Estrada-de los Santos P."/>
            <person name="Palmer M."/>
            <person name="Chavez-Ramirez B."/>
            <person name="Beukes C."/>
            <person name="Steenkamp E.T."/>
            <person name="Hirsch A.M."/>
            <person name="Manyaka P."/>
            <person name="Maluk M."/>
            <person name="Lafos M."/>
            <person name="Crook M."/>
            <person name="Gross E."/>
            <person name="Simon M.F."/>
            <person name="Bueno dos Reis Junior F."/>
            <person name="Poole P.S."/>
            <person name="Venter S.N."/>
            <person name="James E.K."/>
        </authorList>
    </citation>
    <scope>NUCLEOTIDE SEQUENCE [LARGE SCALE GENOMIC DNA]</scope>
    <source>
        <strain evidence="4 5">WSM 3937</strain>
    </source>
</reference>
<feature type="domain" description="GST N-terminal" evidence="1">
    <location>
        <begin position="1"/>
        <end position="79"/>
    </location>
</feature>
<dbReference type="AlphaFoldDB" id="A0A2N7WKQ7"/>
<evidence type="ECO:0000313" key="3">
    <source>
        <dbReference type="EMBL" id="CAB3694725.1"/>
    </source>
</evidence>
<dbReference type="InterPro" id="IPR036249">
    <property type="entry name" value="Thioredoxin-like_sf"/>
</dbReference>
<dbReference type="CDD" id="cd00299">
    <property type="entry name" value="GST_C_family"/>
    <property type="match status" value="1"/>
</dbReference>
<dbReference type="InterPro" id="IPR036282">
    <property type="entry name" value="Glutathione-S-Trfase_C_sf"/>
</dbReference>
<dbReference type="Proteomes" id="UP000494205">
    <property type="component" value="Unassembled WGS sequence"/>
</dbReference>
<dbReference type="EMBL" id="CADIJZ010000011">
    <property type="protein sequence ID" value="CAB3694725.1"/>
    <property type="molecule type" value="Genomic_DNA"/>
</dbReference>
<dbReference type="Gene3D" id="1.20.1050.10">
    <property type="match status" value="1"/>
</dbReference>
<evidence type="ECO:0000313" key="4">
    <source>
        <dbReference type="EMBL" id="PMS29983.1"/>
    </source>
</evidence>
<dbReference type="Pfam" id="PF13410">
    <property type="entry name" value="GST_C_2"/>
    <property type="match status" value="1"/>
</dbReference>
<keyword evidence="5" id="KW-1185">Reference proteome</keyword>
<evidence type="ECO:0000259" key="1">
    <source>
        <dbReference type="PROSITE" id="PS50404"/>
    </source>
</evidence>
<dbReference type="InterPro" id="IPR010987">
    <property type="entry name" value="Glutathione-S-Trfase_C-like"/>
</dbReference>
<dbReference type="OrthoDB" id="3828095at2"/>
<organism evidence="3 6">
    <name type="scientific">Paraburkholderia rhynchosiae</name>
    <dbReference type="NCBI Taxonomy" id="487049"/>
    <lineage>
        <taxon>Bacteria</taxon>
        <taxon>Pseudomonadati</taxon>
        <taxon>Pseudomonadota</taxon>
        <taxon>Betaproteobacteria</taxon>
        <taxon>Burkholderiales</taxon>
        <taxon>Burkholderiaceae</taxon>
        <taxon>Paraburkholderia</taxon>
    </lineage>
</organism>
<dbReference type="SUPFAM" id="SSF47616">
    <property type="entry name" value="GST C-terminal domain-like"/>
    <property type="match status" value="1"/>
</dbReference>
<dbReference type="PANTHER" id="PTHR44051:SF8">
    <property type="entry name" value="GLUTATHIONE S-TRANSFERASE GSTA"/>
    <property type="match status" value="1"/>
</dbReference>
<dbReference type="PROSITE" id="PS50405">
    <property type="entry name" value="GST_CTER"/>
    <property type="match status" value="1"/>
</dbReference>
<protein>
    <submittedName>
        <fullName evidence="4">Glutathione S-transferase</fullName>
    </submittedName>
</protein>
<proteinExistence type="predicted"/>
<dbReference type="InterPro" id="IPR004045">
    <property type="entry name" value="Glutathione_S-Trfase_N"/>
</dbReference>
<dbReference type="Proteomes" id="UP000235659">
    <property type="component" value="Unassembled WGS sequence"/>
</dbReference>